<name>A0A6J4SPL9_9SPHN</name>
<organism evidence="1">
    <name type="scientific">uncultured Sphingomonadaceae bacterium</name>
    <dbReference type="NCBI Taxonomy" id="169976"/>
    <lineage>
        <taxon>Bacteria</taxon>
        <taxon>Pseudomonadati</taxon>
        <taxon>Pseudomonadota</taxon>
        <taxon>Alphaproteobacteria</taxon>
        <taxon>Sphingomonadales</taxon>
        <taxon>Sphingomonadaceae</taxon>
        <taxon>environmental samples</taxon>
    </lineage>
</organism>
<evidence type="ECO:0000313" key="1">
    <source>
        <dbReference type="EMBL" id="CAA9501023.1"/>
    </source>
</evidence>
<feature type="non-terminal residue" evidence="1">
    <location>
        <position position="33"/>
    </location>
</feature>
<dbReference type="AlphaFoldDB" id="A0A6J4SPL9"/>
<protein>
    <submittedName>
        <fullName evidence="1">Uncharacterized protein</fullName>
    </submittedName>
</protein>
<dbReference type="EMBL" id="CADCVX010000234">
    <property type="protein sequence ID" value="CAA9501023.1"/>
    <property type="molecule type" value="Genomic_DNA"/>
</dbReference>
<proteinExistence type="predicted"/>
<sequence length="33" mass="3749">MQGSTMIRFEEMRKIMVASQLRPSGVNDPRVIA</sequence>
<reference evidence="1" key="1">
    <citation type="submission" date="2020-02" db="EMBL/GenBank/DDBJ databases">
        <authorList>
            <person name="Meier V. D."/>
        </authorList>
    </citation>
    <scope>NUCLEOTIDE SEQUENCE</scope>
    <source>
        <strain evidence="1">AVDCRST_MAG91</strain>
    </source>
</reference>
<gene>
    <name evidence="1" type="ORF">AVDCRST_MAG91-1053</name>
</gene>
<accession>A0A6J4SPL9</accession>